<dbReference type="InterPro" id="IPR002750">
    <property type="entry name" value="CobE/GbiG_C"/>
</dbReference>
<evidence type="ECO:0000259" key="1">
    <source>
        <dbReference type="Pfam" id="PF01890"/>
    </source>
</evidence>
<reference evidence="2" key="1">
    <citation type="submission" date="2019-02" db="EMBL/GenBank/DDBJ databases">
        <authorList>
            <person name="Gruber-Vodicka R. H."/>
            <person name="Seah K. B. B."/>
        </authorList>
    </citation>
    <scope>NUCLEOTIDE SEQUENCE</scope>
    <source>
        <strain evidence="2">BECK_BZ125</strain>
    </source>
</reference>
<dbReference type="PANTHER" id="PTHR37477">
    <property type="entry name" value="COBALT-PRECORRIN-5A HYDROLASE"/>
    <property type="match status" value="1"/>
</dbReference>
<name>A0A450YCL9_9GAMM</name>
<dbReference type="GO" id="GO:0016787">
    <property type="term" value="F:hydrolase activity"/>
    <property type="evidence" value="ECO:0007669"/>
    <property type="project" value="UniProtKB-KW"/>
</dbReference>
<organism evidence="2">
    <name type="scientific">Candidatus Kentrum sp. TC</name>
    <dbReference type="NCBI Taxonomy" id="2126339"/>
    <lineage>
        <taxon>Bacteria</taxon>
        <taxon>Pseudomonadati</taxon>
        <taxon>Pseudomonadota</taxon>
        <taxon>Gammaproteobacteria</taxon>
        <taxon>Candidatus Kentrum</taxon>
    </lineage>
</organism>
<proteinExistence type="predicted"/>
<evidence type="ECO:0000313" key="2">
    <source>
        <dbReference type="EMBL" id="VFK39213.1"/>
    </source>
</evidence>
<accession>A0A450YCL9</accession>
<dbReference type="Pfam" id="PF01890">
    <property type="entry name" value="CbiG_C"/>
    <property type="match status" value="1"/>
</dbReference>
<feature type="domain" description="CobE/GbiG C-terminal" evidence="1">
    <location>
        <begin position="7"/>
        <end position="131"/>
    </location>
</feature>
<sequence length="135" mass="14277">MTSSHKIILGIGCDRGTSLETLETALDRALILARKTRDAVAGLATIDKKRDESGLLALSARYGWPIRFYDAARLSKVAVPTPSEMVRGHMGTPGVSEAAAILAASVGTEGLLLKKWKCRGDDGKNVTVAIARVSA</sequence>
<dbReference type="InterPro" id="IPR036518">
    <property type="entry name" value="CobE/GbiG_C_sf"/>
</dbReference>
<dbReference type="GO" id="GO:0009236">
    <property type="term" value="P:cobalamin biosynthetic process"/>
    <property type="evidence" value="ECO:0007669"/>
    <property type="project" value="InterPro"/>
</dbReference>
<dbReference type="SUPFAM" id="SSF159664">
    <property type="entry name" value="CobE/GbiG C-terminal domain-like"/>
    <property type="match status" value="1"/>
</dbReference>
<protein>
    <submittedName>
        <fullName evidence="2">Cobalt-precorrin 5A hydrolase</fullName>
    </submittedName>
</protein>
<dbReference type="AlphaFoldDB" id="A0A450YCL9"/>
<dbReference type="Gene3D" id="3.30.420.180">
    <property type="entry name" value="CobE/GbiG C-terminal domain"/>
    <property type="match status" value="1"/>
</dbReference>
<dbReference type="InterPro" id="IPR052553">
    <property type="entry name" value="CbiG_hydrolase"/>
</dbReference>
<dbReference type="PANTHER" id="PTHR37477:SF1">
    <property type="entry name" value="COBALT-PRECORRIN-5A HYDROLASE"/>
    <property type="match status" value="1"/>
</dbReference>
<dbReference type="EMBL" id="CAADFT010000004">
    <property type="protein sequence ID" value="VFK39213.1"/>
    <property type="molecule type" value="Genomic_DNA"/>
</dbReference>
<gene>
    <name evidence="2" type="ORF">BECKTC1821E_GA0114239_100443</name>
</gene>
<keyword evidence="2" id="KW-0378">Hydrolase</keyword>